<evidence type="ECO:0000313" key="2">
    <source>
        <dbReference type="Proteomes" id="UP001207605"/>
    </source>
</evidence>
<dbReference type="Proteomes" id="UP001207605">
    <property type="component" value="Unassembled WGS sequence"/>
</dbReference>
<dbReference type="RefSeq" id="WP_262582133.1">
    <property type="nucleotide sequence ID" value="NZ_JAOQJV010000018.1"/>
</dbReference>
<dbReference type="Pfam" id="PF11185">
    <property type="entry name" value="DUF2971"/>
    <property type="match status" value="1"/>
</dbReference>
<keyword evidence="2" id="KW-1185">Reference proteome</keyword>
<dbReference type="EMBL" id="JAOQJV010000018">
    <property type="protein sequence ID" value="MCU6700797.1"/>
    <property type="molecule type" value="Genomic_DNA"/>
</dbReference>
<protein>
    <submittedName>
        <fullName evidence="1">DUF2971 domain-containing protein</fullName>
    </submittedName>
</protein>
<gene>
    <name evidence="1" type="ORF">OCV65_11205</name>
</gene>
<dbReference type="InterPro" id="IPR021352">
    <property type="entry name" value="DUF2971"/>
</dbReference>
<reference evidence="1 2" key="1">
    <citation type="journal article" date="2021" name="ISME Commun">
        <title>Automated analysis of genomic sequences facilitates high-throughput and comprehensive description of bacteria.</title>
        <authorList>
            <person name="Hitch T.C.A."/>
        </authorList>
    </citation>
    <scope>NUCLEOTIDE SEQUENCE [LARGE SCALE GENOMIC DNA]</scope>
    <source>
        <strain evidence="1 2">Sanger_02</strain>
    </source>
</reference>
<organism evidence="1 2">
    <name type="scientific">Dorea ammoniilytica</name>
    <dbReference type="NCBI Taxonomy" id="2981788"/>
    <lineage>
        <taxon>Bacteria</taxon>
        <taxon>Bacillati</taxon>
        <taxon>Bacillota</taxon>
        <taxon>Clostridia</taxon>
        <taxon>Lachnospirales</taxon>
        <taxon>Lachnospiraceae</taxon>
        <taxon>Dorea</taxon>
    </lineage>
</organism>
<name>A0ABT2S8P3_9FIRM</name>
<sequence>MTRGEMRRREKALEAGFIERDRDKAFECVKEIININANEGVLFRFRPPKGYEIDTLEAEQIFLCKPSVYEDSGDCEILFDLRDLCEYFMLERRTELLNRMETAFDDKFYNDVIEQLNKNARFENLRNKIRDQALVACFSERYDEFMWKNYALDSEGICLVYNLNDIFLSLPSELKFYPVRYVDNRKKQKDIWFTSKEYNFEDNSEPEYLKFLFSCLTKERIPYSSEAEWRLFSDFSELEEGENGKKFDFLVKPRAIVMGRNIERNLDFRDRVREYSSKSGIRLLKAQDIKK</sequence>
<accession>A0ABT2S8P3</accession>
<proteinExistence type="predicted"/>
<evidence type="ECO:0000313" key="1">
    <source>
        <dbReference type="EMBL" id="MCU6700797.1"/>
    </source>
</evidence>
<comment type="caution">
    <text evidence="1">The sequence shown here is derived from an EMBL/GenBank/DDBJ whole genome shotgun (WGS) entry which is preliminary data.</text>
</comment>